<dbReference type="KEGG" id="vg:55811611"/>
<keyword evidence="3" id="KW-1185">Reference proteome</keyword>
<dbReference type="EMBL" id="MK278860">
    <property type="protein sequence ID" value="AZU98613.1"/>
    <property type="molecule type" value="Genomic_DNA"/>
</dbReference>
<dbReference type="Gene3D" id="1.10.8.700">
    <property type="entry name" value="Bacteriophage clamp loader A subunit, A domain"/>
    <property type="match status" value="1"/>
</dbReference>
<evidence type="ECO:0000313" key="3">
    <source>
        <dbReference type="Proteomes" id="UP000287416"/>
    </source>
</evidence>
<comment type="function">
    <text evidence="1">Forms the sliding-clamp-loader together with the small subunit. The clamp loader holds the clamp in an open conformation and places it onto the DNA.</text>
</comment>
<dbReference type="Gene3D" id="1.20.272.50">
    <property type="entry name" value="Bacteriophage clamp loader A subunit, A' domain"/>
    <property type="match status" value="1"/>
</dbReference>
<sequence length="189" mass="22105">MSMLCLFGDDEEILNPHQIAWSNRDWDAVKKLIEEYKEKPENEFFLVLNNINADKRELDVSHIESYSKFAIDNMLSQHIECISTVYNANMFMTGLPDQAHYNYLTQLIPRGRRFSKALKLDEGIKDQYIIKLLSAYYKVNPQVAYDYKVLLTRKGKLDEVLSTAKFLATDEFLKSITKNPKEIKELKQL</sequence>
<dbReference type="HAMAP" id="MF_04163">
    <property type="entry name" value="T4_Clamp_Loader_S"/>
    <property type="match status" value="1"/>
</dbReference>
<reference evidence="2 3" key="1">
    <citation type="submission" date="2018-12" db="EMBL/GenBank/DDBJ databases">
        <title>Successful treatment of antibiotic resistant microbial bone infection with bacteriophages.</title>
        <authorList>
            <person name="Nir-Paz R."/>
            <person name="Gelman D."/>
            <person name="Khouri A."/>
            <person name="Sisson B.M."/>
            <person name="Fackler J."/>
            <person name="Oren S.A."/>
            <person name="Khalifa L."/>
            <person name="Rimon A."/>
            <person name="Glazer S.C."/>
            <person name="Moses A.E."/>
            <person name="Yoram W."/>
            <person name="Schooley R.T."/>
            <person name="Hazan R."/>
        </authorList>
    </citation>
    <scope>NUCLEOTIDE SEQUENCE [LARGE SCALE GENOMIC DNA]</scope>
</reference>
<organism evidence="2 3">
    <name type="scientific">Acinetobacter phage AbTZA1</name>
    <dbReference type="NCBI Taxonomy" id="2500827"/>
    <lineage>
        <taxon>Viruses</taxon>
        <taxon>Duplodnaviria</taxon>
        <taxon>Heunggongvirae</taxon>
        <taxon>Uroviricota</taxon>
        <taxon>Caudoviricetes</taxon>
        <taxon>Pantevenvirales</taxon>
        <taxon>Straboviridae</taxon>
        <taxon>Twarogvirinae</taxon>
        <taxon>Hadassahvirus</taxon>
        <taxon>Hadassahvirus azbtza1</taxon>
    </lineage>
</organism>
<accession>A0A3Q9R747</accession>
<dbReference type="GO" id="GO:0039693">
    <property type="term" value="P:viral DNA genome replication"/>
    <property type="evidence" value="ECO:0007669"/>
    <property type="project" value="UniProtKB-UniRule"/>
</dbReference>
<keyword evidence="1" id="KW-1194">Viral DNA replication</keyword>
<name>A0A3Q9R747_9CAUD</name>
<comment type="subunit">
    <text evidence="1">The sliding-clamp-loader consists of 4 large subunits and 1 small subunit. Interacts with the sliding clamp; this interaction allows the sliding-clamp-loader to open the sliding clamp. Part of the replicase complex that includes the DNA polymerase, the polymerase clamp, the clamp loader complex, the single-stranded DNA binding protein, the primase, the helicase and the helicase assembly factor.</text>
</comment>
<evidence type="ECO:0000313" key="2">
    <source>
        <dbReference type="EMBL" id="AZU98613.1"/>
    </source>
</evidence>
<comment type="similarity">
    <text evidence="1">Belongs to the Tevenvirinae sliding-clamp-loader small subunit family.</text>
</comment>
<dbReference type="GO" id="GO:0003677">
    <property type="term" value="F:DNA binding"/>
    <property type="evidence" value="ECO:0007669"/>
    <property type="project" value="UniProtKB-UniRule"/>
</dbReference>
<dbReference type="Pfam" id="PF16790">
    <property type="entry name" value="Phage_clamp_A"/>
    <property type="match status" value="1"/>
</dbReference>
<dbReference type="Gene3D" id="6.10.250.1260">
    <property type="match status" value="1"/>
</dbReference>
<proteinExistence type="inferred from homology"/>
<keyword evidence="1" id="KW-0238">DNA-binding</keyword>
<keyword evidence="1" id="KW-0235">DNA replication</keyword>
<dbReference type="GO" id="GO:0003689">
    <property type="term" value="F:DNA clamp loader activity"/>
    <property type="evidence" value="ECO:0007669"/>
    <property type="project" value="UniProtKB-UniRule"/>
</dbReference>
<dbReference type="GeneID" id="55811611"/>
<evidence type="ECO:0000256" key="1">
    <source>
        <dbReference type="HAMAP-Rule" id="MF_04163"/>
    </source>
</evidence>
<protein>
    <recommendedName>
        <fullName evidence="1">Sliding-clamp-loader small subunit</fullName>
    </recommendedName>
    <alternativeName>
        <fullName evidence="1">Clamp loader gp62 subunit</fullName>
    </alternativeName>
</protein>
<dbReference type="RefSeq" id="YP_009882315.1">
    <property type="nucleotide sequence ID" value="NC_049445.1"/>
</dbReference>
<dbReference type="InterPro" id="IPR031868">
    <property type="entry name" value="Phage_clamp_gp62"/>
</dbReference>
<dbReference type="GO" id="GO:0006260">
    <property type="term" value="P:DNA replication"/>
    <property type="evidence" value="ECO:0007669"/>
    <property type="project" value="InterPro"/>
</dbReference>
<dbReference type="Proteomes" id="UP000287416">
    <property type="component" value="Segment"/>
</dbReference>